<name>A0ABR3A2P1_9AGAR</name>
<feature type="region of interest" description="Disordered" evidence="2">
    <location>
        <begin position="956"/>
        <end position="1154"/>
    </location>
</feature>
<evidence type="ECO:0000313" key="4">
    <source>
        <dbReference type="EMBL" id="KAL0068256.1"/>
    </source>
</evidence>
<feature type="compositionally biased region" description="Basic and acidic residues" evidence="2">
    <location>
        <begin position="60"/>
        <end position="71"/>
    </location>
</feature>
<dbReference type="SUPFAM" id="SSF48371">
    <property type="entry name" value="ARM repeat"/>
    <property type="match status" value="1"/>
</dbReference>
<accession>A0ABR3A2P1</accession>
<dbReference type="PANTHER" id="PTHR12048">
    <property type="entry name" value="CCAAT-BINDING FACTOR-RELATED"/>
    <property type="match status" value="1"/>
</dbReference>
<dbReference type="PANTHER" id="PTHR12048:SF0">
    <property type="entry name" value="CCAAT_ENHANCER-BINDING PROTEIN ZETA"/>
    <property type="match status" value="1"/>
</dbReference>
<feature type="region of interest" description="Disordered" evidence="2">
    <location>
        <begin position="120"/>
        <end position="217"/>
    </location>
</feature>
<feature type="compositionally biased region" description="Basic and acidic residues" evidence="2">
    <location>
        <begin position="956"/>
        <end position="969"/>
    </location>
</feature>
<feature type="region of interest" description="Disordered" evidence="2">
    <location>
        <begin position="45"/>
        <end position="71"/>
    </location>
</feature>
<proteinExistence type="inferred from homology"/>
<feature type="region of interest" description="Disordered" evidence="2">
    <location>
        <begin position="502"/>
        <end position="535"/>
    </location>
</feature>
<evidence type="ECO:0000259" key="3">
    <source>
        <dbReference type="Pfam" id="PF03914"/>
    </source>
</evidence>
<feature type="compositionally biased region" description="Basic and acidic residues" evidence="2">
    <location>
        <begin position="148"/>
        <end position="184"/>
    </location>
</feature>
<gene>
    <name evidence="4" type="primary">MAK21</name>
    <name evidence="4" type="ORF">AAF712_004641</name>
</gene>
<dbReference type="Pfam" id="PF03914">
    <property type="entry name" value="CBF"/>
    <property type="match status" value="1"/>
</dbReference>
<feature type="compositionally biased region" description="Acidic residues" evidence="2">
    <location>
        <begin position="970"/>
        <end position="998"/>
    </location>
</feature>
<keyword evidence="5" id="KW-1185">Reference proteome</keyword>
<protein>
    <submittedName>
        <fullName evidence="4">RNA-binding ribosome biosynthesis protein mak21</fullName>
    </submittedName>
</protein>
<feature type="compositionally biased region" description="Acidic residues" evidence="2">
    <location>
        <begin position="1006"/>
        <end position="1019"/>
    </location>
</feature>
<organism evidence="4 5">
    <name type="scientific">Marasmius tenuissimus</name>
    <dbReference type="NCBI Taxonomy" id="585030"/>
    <lineage>
        <taxon>Eukaryota</taxon>
        <taxon>Fungi</taxon>
        <taxon>Dikarya</taxon>
        <taxon>Basidiomycota</taxon>
        <taxon>Agaricomycotina</taxon>
        <taxon>Agaricomycetes</taxon>
        <taxon>Agaricomycetidae</taxon>
        <taxon>Agaricales</taxon>
        <taxon>Marasmiineae</taxon>
        <taxon>Marasmiaceae</taxon>
        <taxon>Marasmius</taxon>
    </lineage>
</organism>
<feature type="domain" description="CCAAT-binding factor" evidence="3">
    <location>
        <begin position="684"/>
        <end position="850"/>
    </location>
</feature>
<dbReference type="InterPro" id="IPR040155">
    <property type="entry name" value="CEBPZ/Mak21-like"/>
</dbReference>
<evidence type="ECO:0000256" key="2">
    <source>
        <dbReference type="SAM" id="MobiDB-lite"/>
    </source>
</evidence>
<comment type="similarity">
    <text evidence="1">Belongs to the CBF/MAK21 family.</text>
</comment>
<feature type="region of interest" description="Disordered" evidence="2">
    <location>
        <begin position="1"/>
        <end position="20"/>
    </location>
</feature>
<reference evidence="4 5" key="1">
    <citation type="submission" date="2024-05" db="EMBL/GenBank/DDBJ databases">
        <title>A draft genome resource for the thread blight pathogen Marasmius tenuissimus strain MS-2.</title>
        <authorList>
            <person name="Yulfo-Soto G.E."/>
            <person name="Baruah I.K."/>
            <person name="Amoako-Attah I."/>
            <person name="Bukari Y."/>
            <person name="Meinhardt L.W."/>
            <person name="Bailey B.A."/>
            <person name="Cohen S.P."/>
        </authorList>
    </citation>
    <scope>NUCLEOTIDE SEQUENCE [LARGE SCALE GENOMIC DNA]</scope>
    <source>
        <strain evidence="4 5">MS-2</strain>
    </source>
</reference>
<dbReference type="InterPro" id="IPR005612">
    <property type="entry name" value="CCAAT-binding_factor"/>
</dbReference>
<dbReference type="InterPro" id="IPR016024">
    <property type="entry name" value="ARM-type_fold"/>
</dbReference>
<feature type="compositionally biased region" description="Acidic residues" evidence="2">
    <location>
        <begin position="1033"/>
        <end position="1085"/>
    </location>
</feature>
<evidence type="ECO:0000256" key="1">
    <source>
        <dbReference type="ARBA" id="ARBA00007797"/>
    </source>
</evidence>
<feature type="compositionally biased region" description="Polar residues" evidence="2">
    <location>
        <begin position="126"/>
        <end position="137"/>
    </location>
</feature>
<comment type="caution">
    <text evidence="4">The sequence shown here is derived from an EMBL/GenBank/DDBJ whole genome shotgun (WGS) entry which is preliminary data.</text>
</comment>
<feature type="compositionally biased region" description="Acidic residues" evidence="2">
    <location>
        <begin position="1110"/>
        <end position="1125"/>
    </location>
</feature>
<sequence length="1174" mass="129103">MSAGSKRDHTRQGLRHVQKFSDLPTRPLSFVRYEGSSSTRFMARIQKEKGGKLQHKTKEKTKDKSDKKDDVLKSQIKSLGGNEADYDLVKDVDENAVAGTSEADPSLTKDVSQFLKNLNFDVPEASGSSSKVTTENAVSKKSKKKGKRTDEKVVKESQKEKDTATEKSKPEKVKKGKKAARENDAGSSVKPTKEQEGPEDEEPTAEENPKVELPKQVSFNSKSTFVVQPTSQWHNAVPPLKPSKKTVPDITPTEIYSLTSKASDLHAADVDTFRSSSNSSSHTEASFLSKIIQSGTLSDRLSALTLLVQSSPLHNIKALETLKGMAERGKGKGGREESLKALRCIVDWWVGGGAPDRKLKYFRDQPLNHPSVTDQHLTLWFFEDWLKKYFFSVLQVLEQLSLDPLPYVRMQTMNLIFTLLRDKAEQEQNLLRLMVNKLGDTEKSVCSRASYHILQLLQTHPSMKGVVVREIIALVLRPAAPTAAATVTAAAAAVAAGVAPSPRTLPFSDDPTPAPSTSASVKGKQKSTAQEKKPTNVHARYYATITFNQIVLTPGDRDVALKLIDLYFELFRELLGEGKLDENEDEGDTESGSKGKAREVMADKKGRIMDGKRGKKKKGKGLEVSKGAAGFEEVEDENSKLISAILTGVNRSLPFAKIDTNDAGFMKHIDTLFLITHTSTFNISLQALVLLQQISSSMSSSSASPSSSSASKSIADRYYRTLYSSLHDMRLASSSKQAMYLNLLFKSIKADAGSTGDSERIKALVRRFVQILVSGGNGATEFVAGGLYLLGELFSTVPGLRILVNEPLKMNAEPYDARKRDPQFAHASSSPLWELTPLLHHYHPTISLHARQLLTSQPLTASADLSLNTLSHFLDRFVYKNPKKISADANGMKGKGASAMQPAGSALEGVKLVKGETAAASGELLMNEEQFLKKREEDVPVDQLFFHKFFTRKREREQGGKGKASRQEDVDSDADEGSDDDDDEGESGGEEMDLTGDEAEGKAEKDEGDGSDSDDSEEAEIWKAMKASMPKEEGDDDLLDDSDLDDEDEIPSGLDELDYDSEDDGGESIDDDEDDQDFRDVDDDNLSLAEVSDNDDLVPLDNIEGLVEYDGSDMDDDGEEEEEEWGGISADANKKRKRKADEKGGKRKKPRSLPTFATYEEYAKMIEDGPEDDI</sequence>
<evidence type="ECO:0000313" key="5">
    <source>
        <dbReference type="Proteomes" id="UP001437256"/>
    </source>
</evidence>
<dbReference type="EMBL" id="JBBXMP010000019">
    <property type="protein sequence ID" value="KAL0068256.1"/>
    <property type="molecule type" value="Genomic_DNA"/>
</dbReference>
<feature type="compositionally biased region" description="Basic and acidic residues" evidence="2">
    <location>
        <begin position="1"/>
        <end position="11"/>
    </location>
</feature>
<dbReference type="Proteomes" id="UP001437256">
    <property type="component" value="Unassembled WGS sequence"/>
</dbReference>